<dbReference type="Proteomes" id="UP000652761">
    <property type="component" value="Unassembled WGS sequence"/>
</dbReference>
<evidence type="ECO:0000313" key="1">
    <source>
        <dbReference type="EMBL" id="MQM10962.1"/>
    </source>
</evidence>
<keyword evidence="2" id="KW-1185">Reference proteome</keyword>
<comment type="caution">
    <text evidence="1">The sequence shown here is derived from an EMBL/GenBank/DDBJ whole genome shotgun (WGS) entry which is preliminary data.</text>
</comment>
<dbReference type="AlphaFoldDB" id="A0A843WKG2"/>
<sequence>MNLGHRSGGIFSFKESEDALVTWLAAGGQFWRGRAAVMADRRDWGGGEDGPEKLTQRIIERIWESLTEIRMMMDQKAPVPPVTGEAIHVAPVPPPPGVELQEVSWRLVERETMTNRPRKRRSE</sequence>
<gene>
    <name evidence="1" type="ORF">Taro_043861</name>
</gene>
<feature type="non-terminal residue" evidence="1">
    <location>
        <position position="123"/>
    </location>
</feature>
<accession>A0A843WKG2</accession>
<name>A0A843WKG2_COLES</name>
<reference evidence="1" key="1">
    <citation type="submission" date="2017-07" db="EMBL/GenBank/DDBJ databases">
        <title>Taro Niue Genome Assembly and Annotation.</title>
        <authorList>
            <person name="Atibalentja N."/>
            <person name="Keating K."/>
            <person name="Fields C.J."/>
        </authorList>
    </citation>
    <scope>NUCLEOTIDE SEQUENCE</scope>
    <source>
        <strain evidence="1">Niue_2</strain>
        <tissue evidence="1">Leaf</tissue>
    </source>
</reference>
<evidence type="ECO:0000313" key="2">
    <source>
        <dbReference type="Proteomes" id="UP000652761"/>
    </source>
</evidence>
<proteinExistence type="predicted"/>
<protein>
    <submittedName>
        <fullName evidence="1">Uncharacterized protein</fullName>
    </submittedName>
</protein>
<dbReference type="EMBL" id="NMUH01004830">
    <property type="protein sequence ID" value="MQM10962.1"/>
    <property type="molecule type" value="Genomic_DNA"/>
</dbReference>
<organism evidence="1 2">
    <name type="scientific">Colocasia esculenta</name>
    <name type="common">Wild taro</name>
    <name type="synonym">Arum esculentum</name>
    <dbReference type="NCBI Taxonomy" id="4460"/>
    <lineage>
        <taxon>Eukaryota</taxon>
        <taxon>Viridiplantae</taxon>
        <taxon>Streptophyta</taxon>
        <taxon>Embryophyta</taxon>
        <taxon>Tracheophyta</taxon>
        <taxon>Spermatophyta</taxon>
        <taxon>Magnoliopsida</taxon>
        <taxon>Liliopsida</taxon>
        <taxon>Araceae</taxon>
        <taxon>Aroideae</taxon>
        <taxon>Colocasieae</taxon>
        <taxon>Colocasia</taxon>
    </lineage>
</organism>